<proteinExistence type="predicted"/>
<feature type="compositionally biased region" description="Low complexity" evidence="1">
    <location>
        <begin position="15"/>
        <end position="37"/>
    </location>
</feature>
<gene>
    <name evidence="3" type="ORF">WJX74_002069</name>
</gene>
<comment type="caution">
    <text evidence="3">The sequence shown here is derived from an EMBL/GenBank/DDBJ whole genome shotgun (WGS) entry which is preliminary data.</text>
</comment>
<evidence type="ECO:0000259" key="2">
    <source>
        <dbReference type="Pfam" id="PF05433"/>
    </source>
</evidence>
<organism evidence="3 4">
    <name type="scientific">Apatococcus lobatus</name>
    <dbReference type="NCBI Taxonomy" id="904363"/>
    <lineage>
        <taxon>Eukaryota</taxon>
        <taxon>Viridiplantae</taxon>
        <taxon>Chlorophyta</taxon>
        <taxon>core chlorophytes</taxon>
        <taxon>Trebouxiophyceae</taxon>
        <taxon>Chlorellales</taxon>
        <taxon>Chlorellaceae</taxon>
        <taxon>Apatococcus</taxon>
    </lineage>
</organism>
<dbReference type="GO" id="GO:0019867">
    <property type="term" value="C:outer membrane"/>
    <property type="evidence" value="ECO:0007669"/>
    <property type="project" value="InterPro"/>
</dbReference>
<reference evidence="3 4" key="1">
    <citation type="journal article" date="2024" name="Nat. Commun.">
        <title>Phylogenomics reveals the evolutionary origins of lichenization in chlorophyte algae.</title>
        <authorList>
            <person name="Puginier C."/>
            <person name="Libourel C."/>
            <person name="Otte J."/>
            <person name="Skaloud P."/>
            <person name="Haon M."/>
            <person name="Grisel S."/>
            <person name="Petersen M."/>
            <person name="Berrin J.G."/>
            <person name="Delaux P.M."/>
            <person name="Dal Grande F."/>
            <person name="Keller J."/>
        </authorList>
    </citation>
    <scope>NUCLEOTIDE SEQUENCE [LARGE SCALE GENOMIC DNA]</scope>
    <source>
        <strain evidence="3 4">SAG 2145</strain>
    </source>
</reference>
<accession>A0AAW1RS73</accession>
<dbReference type="Proteomes" id="UP001438707">
    <property type="component" value="Unassembled WGS sequence"/>
</dbReference>
<evidence type="ECO:0000256" key="1">
    <source>
        <dbReference type="SAM" id="MobiDB-lite"/>
    </source>
</evidence>
<feature type="region of interest" description="Disordered" evidence="1">
    <location>
        <begin position="1"/>
        <end position="157"/>
    </location>
</feature>
<dbReference type="EMBL" id="JALJOS010000007">
    <property type="protein sequence ID" value="KAK9836515.1"/>
    <property type="molecule type" value="Genomic_DNA"/>
</dbReference>
<evidence type="ECO:0000313" key="4">
    <source>
        <dbReference type="Proteomes" id="UP001438707"/>
    </source>
</evidence>
<feature type="compositionally biased region" description="Low complexity" evidence="1">
    <location>
        <begin position="72"/>
        <end position="106"/>
    </location>
</feature>
<protein>
    <recommendedName>
        <fullName evidence="2">Glycine zipper 2TM domain-containing protein</fullName>
    </recommendedName>
</protein>
<dbReference type="InterPro" id="IPR008816">
    <property type="entry name" value="Gly_zipper_2TM_dom"/>
</dbReference>
<name>A0AAW1RS73_9CHLO</name>
<feature type="compositionally biased region" description="Polar residues" evidence="1">
    <location>
        <begin position="45"/>
        <end position="69"/>
    </location>
</feature>
<dbReference type="AlphaFoldDB" id="A0AAW1RS73"/>
<keyword evidence="4" id="KW-1185">Reference proteome</keyword>
<feature type="domain" description="Glycine zipper 2TM" evidence="2">
    <location>
        <begin position="173"/>
        <end position="213"/>
    </location>
</feature>
<dbReference type="Pfam" id="PF05433">
    <property type="entry name" value="Rick_17kDa_Anti"/>
    <property type="match status" value="1"/>
</dbReference>
<sequence>MQNYPPPGGFGQGQQGYNQGYGQQPNQGFNQGFNQPPQGGGQGYDSWQPNTGGQGNFGAQSNFSGNPQSGYGAPQQPGFQQQGGFPQQSGSQFSQGGAPAGYPGQQQQGGFGHQHYDAQTVPLEDLPPGYNPNTRAPYQPNELPPGAQPAGPGEEGFVPAGMSRDEAQSRGFLGTAGGGLLGMWLGHKFGKKHGHGFLGTLGGAGAGGFIGNKLF</sequence>
<evidence type="ECO:0000313" key="3">
    <source>
        <dbReference type="EMBL" id="KAK9836515.1"/>
    </source>
</evidence>